<feature type="transmembrane region" description="Helical" evidence="1">
    <location>
        <begin position="73"/>
        <end position="93"/>
    </location>
</feature>
<gene>
    <name evidence="2" type="ORF">METZ01_LOCUS157703</name>
</gene>
<reference evidence="2" key="1">
    <citation type="submission" date="2018-05" db="EMBL/GenBank/DDBJ databases">
        <authorList>
            <person name="Lanie J.A."/>
            <person name="Ng W.-L."/>
            <person name="Kazmierczak K.M."/>
            <person name="Andrzejewski T.M."/>
            <person name="Davidsen T.M."/>
            <person name="Wayne K.J."/>
            <person name="Tettelin H."/>
            <person name="Glass J.I."/>
            <person name="Rusch D."/>
            <person name="Podicherti R."/>
            <person name="Tsui H.-C.T."/>
            <person name="Winkler M.E."/>
        </authorList>
    </citation>
    <scope>NUCLEOTIDE SEQUENCE</scope>
</reference>
<feature type="non-terminal residue" evidence="2">
    <location>
        <position position="1"/>
    </location>
</feature>
<feature type="transmembrane region" description="Helical" evidence="1">
    <location>
        <begin position="160"/>
        <end position="185"/>
    </location>
</feature>
<evidence type="ECO:0000313" key="2">
    <source>
        <dbReference type="EMBL" id="SVB04849.1"/>
    </source>
</evidence>
<keyword evidence="1" id="KW-1133">Transmembrane helix</keyword>
<feature type="non-terminal residue" evidence="2">
    <location>
        <position position="200"/>
    </location>
</feature>
<dbReference type="AlphaFoldDB" id="A0A382ATR9"/>
<feature type="transmembrane region" description="Helical" evidence="1">
    <location>
        <begin position="100"/>
        <end position="121"/>
    </location>
</feature>
<proteinExistence type="predicted"/>
<dbReference type="EMBL" id="UINC01026783">
    <property type="protein sequence ID" value="SVB04849.1"/>
    <property type="molecule type" value="Genomic_DNA"/>
</dbReference>
<feature type="transmembrane region" description="Helical" evidence="1">
    <location>
        <begin position="20"/>
        <end position="41"/>
    </location>
</feature>
<evidence type="ECO:0000256" key="1">
    <source>
        <dbReference type="SAM" id="Phobius"/>
    </source>
</evidence>
<keyword evidence="1" id="KW-0472">Membrane</keyword>
<accession>A0A382ATR9</accession>
<organism evidence="2">
    <name type="scientific">marine metagenome</name>
    <dbReference type="NCBI Taxonomy" id="408172"/>
    <lineage>
        <taxon>unclassified sequences</taxon>
        <taxon>metagenomes</taxon>
        <taxon>ecological metagenomes</taxon>
    </lineage>
</organism>
<protein>
    <submittedName>
        <fullName evidence="2">Uncharacterized protein</fullName>
    </submittedName>
</protein>
<name>A0A382ATR9_9ZZZZ</name>
<feature type="transmembrane region" description="Helical" evidence="1">
    <location>
        <begin position="48"/>
        <end position="67"/>
    </location>
</feature>
<sequence length="200" mass="21242">VAKFAAWVVARRLRRVSCITLVFLLPLVGFVSAAVVVLATNVKGPREALIDCLLALAALSVLMLLAGDGIVTLEITAALIVWCTSVGLAFLVGHYGSLTLAMQAAVLLSVFGLLVFVGWIGDPVIFWRDLLELFAELSRQAAGTAIDPLSLESFEQLAPIMAGIMASAVLLALVLALFLGTWWGCGLRGSSFAAMFRNLH</sequence>
<keyword evidence="1" id="KW-0812">Transmembrane</keyword>